<protein>
    <submittedName>
        <fullName evidence="2">Uncharacterized protein</fullName>
    </submittedName>
</protein>
<reference evidence="3" key="1">
    <citation type="journal article" date="2019" name="Int. J. Syst. Evol. Microbiol.">
        <title>The Global Catalogue of Microorganisms (GCM) 10K type strain sequencing project: providing services to taxonomists for standard genome sequencing and annotation.</title>
        <authorList>
            <consortium name="The Broad Institute Genomics Platform"/>
            <consortium name="The Broad Institute Genome Sequencing Center for Infectious Disease"/>
            <person name="Wu L."/>
            <person name="Ma J."/>
        </authorList>
    </citation>
    <scope>NUCLEOTIDE SEQUENCE [LARGE SCALE GENOMIC DNA]</scope>
    <source>
        <strain evidence="3">JCM 17442</strain>
    </source>
</reference>
<comment type="caution">
    <text evidence="2">The sequence shown here is derived from an EMBL/GenBank/DDBJ whole genome shotgun (WGS) entry which is preliminary data.</text>
</comment>
<keyword evidence="1" id="KW-1133">Transmembrane helix</keyword>
<keyword evidence="1" id="KW-0472">Membrane</keyword>
<feature type="transmembrane region" description="Helical" evidence="1">
    <location>
        <begin position="23"/>
        <end position="45"/>
    </location>
</feature>
<dbReference type="Proteomes" id="UP001501594">
    <property type="component" value="Unassembled WGS sequence"/>
</dbReference>
<proteinExistence type="predicted"/>
<name>A0ABP8E384_9MICO</name>
<evidence type="ECO:0000313" key="3">
    <source>
        <dbReference type="Proteomes" id="UP001501594"/>
    </source>
</evidence>
<evidence type="ECO:0000256" key="1">
    <source>
        <dbReference type="SAM" id="Phobius"/>
    </source>
</evidence>
<gene>
    <name evidence="2" type="ORF">GCM10022256_22940</name>
</gene>
<organism evidence="2 3">
    <name type="scientific">Frondihabitans peucedani</name>
    <dbReference type="NCBI Taxonomy" id="598626"/>
    <lineage>
        <taxon>Bacteria</taxon>
        <taxon>Bacillati</taxon>
        <taxon>Actinomycetota</taxon>
        <taxon>Actinomycetes</taxon>
        <taxon>Micrococcales</taxon>
        <taxon>Microbacteriaceae</taxon>
        <taxon>Frondihabitans</taxon>
    </lineage>
</organism>
<evidence type="ECO:0000313" key="2">
    <source>
        <dbReference type="EMBL" id="GAA4266682.1"/>
    </source>
</evidence>
<keyword evidence="3" id="KW-1185">Reference proteome</keyword>
<sequence>MTTMARDTGRPGSTDKHPRARPWLLPTVATVAVVIVVAAIVYTIATGQRFF</sequence>
<keyword evidence="1" id="KW-0812">Transmembrane</keyword>
<accession>A0ABP8E384</accession>
<dbReference type="EMBL" id="BAABAU010000003">
    <property type="protein sequence ID" value="GAA4266682.1"/>
    <property type="molecule type" value="Genomic_DNA"/>
</dbReference>
<dbReference type="RefSeq" id="WP_344796280.1">
    <property type="nucleotide sequence ID" value="NZ_BAABAU010000003.1"/>
</dbReference>